<evidence type="ECO:0000313" key="2">
    <source>
        <dbReference type="Proteomes" id="UP001460072"/>
    </source>
</evidence>
<protein>
    <recommendedName>
        <fullName evidence="3">Alpha/beta hydrolase</fullName>
    </recommendedName>
</protein>
<name>A0ABU9N7X3_9FLAO</name>
<proteinExistence type="predicted"/>
<dbReference type="RefSeq" id="WP_342696590.1">
    <property type="nucleotide sequence ID" value="NZ_JBCGDO010000017.1"/>
</dbReference>
<dbReference type="InterPro" id="IPR029058">
    <property type="entry name" value="AB_hydrolase_fold"/>
</dbReference>
<gene>
    <name evidence="1" type="ORF">WFZ85_12275</name>
</gene>
<sequence>MRLLFFLMLFMISCDNDKQQPSPTSPIAYRQTRTITYNNIDVDIVIDKPALNEVDVLLVFHGTVLNDSNILTAANTTLDRFKDILVSENMMIVSVAYPQENLLLGDNIVQAEAALLWLKNSANQELGITVKKIFLGGHSQGGYLVTRLNTMHQTDGVIANAPGPLNLVYRCQLEENGQIQSGAVCSQLRNVYGTTVSNPNAYFQRSLLNFTSGFKSDILFIQGLADSPIQMYSWPTFKQDILNCTNCQNSQFVEIVGSGHSSLFENPTAKSAFNNFITSRLE</sequence>
<comment type="caution">
    <text evidence="1">The sequence shown here is derived from an EMBL/GenBank/DDBJ whole genome shotgun (WGS) entry which is preliminary data.</text>
</comment>
<keyword evidence="2" id="KW-1185">Reference proteome</keyword>
<dbReference type="Gene3D" id="3.40.50.1820">
    <property type="entry name" value="alpha/beta hydrolase"/>
    <property type="match status" value="1"/>
</dbReference>
<accession>A0ABU9N7X3</accession>
<evidence type="ECO:0008006" key="3">
    <source>
        <dbReference type="Google" id="ProtNLM"/>
    </source>
</evidence>
<organism evidence="1 2">
    <name type="scientific">Flavobacterium aureirubrum</name>
    <dbReference type="NCBI Taxonomy" id="3133147"/>
    <lineage>
        <taxon>Bacteria</taxon>
        <taxon>Pseudomonadati</taxon>
        <taxon>Bacteroidota</taxon>
        <taxon>Flavobacteriia</taxon>
        <taxon>Flavobacteriales</taxon>
        <taxon>Flavobacteriaceae</taxon>
        <taxon>Flavobacterium</taxon>
    </lineage>
</organism>
<evidence type="ECO:0000313" key="1">
    <source>
        <dbReference type="EMBL" id="MEM0543396.1"/>
    </source>
</evidence>
<dbReference type="Proteomes" id="UP001460072">
    <property type="component" value="Unassembled WGS sequence"/>
</dbReference>
<dbReference type="EMBL" id="JBCGDO010000017">
    <property type="protein sequence ID" value="MEM0543396.1"/>
    <property type="molecule type" value="Genomic_DNA"/>
</dbReference>
<dbReference type="SUPFAM" id="SSF53474">
    <property type="entry name" value="alpha/beta-Hydrolases"/>
    <property type="match status" value="1"/>
</dbReference>
<reference evidence="1 2" key="1">
    <citation type="submission" date="2024-03" db="EMBL/GenBank/DDBJ databases">
        <title>Two novel species of the genus Flavobacterium exhibiting potentially degradation of complex polysaccharides.</title>
        <authorList>
            <person name="Lian X."/>
        </authorList>
    </citation>
    <scope>NUCLEOTIDE SEQUENCE [LARGE SCALE GENOMIC DNA]</scope>
    <source>
        <strain evidence="2">j3</strain>
    </source>
</reference>